<accession>A0ABT8R5U3</accession>
<feature type="domain" description="YiaAB two helix" evidence="2">
    <location>
        <begin position="13"/>
        <end position="65"/>
    </location>
</feature>
<dbReference type="EMBL" id="JAUKPO010000003">
    <property type="protein sequence ID" value="MDO1446050.1"/>
    <property type="molecule type" value="Genomic_DNA"/>
</dbReference>
<dbReference type="InterPro" id="IPR038972">
    <property type="entry name" value="YiaA-like"/>
</dbReference>
<dbReference type="RefSeq" id="WP_302036853.1">
    <property type="nucleotide sequence ID" value="NZ_JAUKPO010000003.1"/>
</dbReference>
<proteinExistence type="predicted"/>
<keyword evidence="1" id="KW-0812">Transmembrane</keyword>
<keyword evidence="4" id="KW-1185">Reference proteome</keyword>
<dbReference type="PANTHER" id="PTHR37290:SF1">
    <property type="entry name" value="INNER MEMBRANE PROTEIN YIAA"/>
    <property type="match status" value="1"/>
</dbReference>
<gene>
    <name evidence="3" type="ORF">Q0590_07300</name>
</gene>
<dbReference type="Pfam" id="PF05360">
    <property type="entry name" value="YiaAB"/>
    <property type="match status" value="1"/>
</dbReference>
<comment type="caution">
    <text evidence="3">The sequence shown here is derived from an EMBL/GenBank/DDBJ whole genome shotgun (WGS) entry which is preliminary data.</text>
</comment>
<protein>
    <submittedName>
        <fullName evidence="3">YiaA/YiaB family inner membrane protein</fullName>
    </submittedName>
</protein>
<evidence type="ECO:0000256" key="1">
    <source>
        <dbReference type="SAM" id="Phobius"/>
    </source>
</evidence>
<feature type="transmembrane region" description="Helical" evidence="1">
    <location>
        <begin position="12"/>
        <end position="33"/>
    </location>
</feature>
<name>A0ABT8R5U3_9BACT</name>
<evidence type="ECO:0000313" key="3">
    <source>
        <dbReference type="EMBL" id="MDO1446050.1"/>
    </source>
</evidence>
<evidence type="ECO:0000259" key="2">
    <source>
        <dbReference type="Pfam" id="PF05360"/>
    </source>
</evidence>
<sequence length="91" mass="10415">MENNVITKNTGAFRMQVWASFILSFGLMLIGIYHVPVDLWIKGYLMMGTIFLVASCFTLAKTIRDDHETQKLINRITGAKTEKILKEYESV</sequence>
<dbReference type="Proteomes" id="UP001168528">
    <property type="component" value="Unassembled WGS sequence"/>
</dbReference>
<reference evidence="3" key="1">
    <citation type="submission" date="2023-07" db="EMBL/GenBank/DDBJ databases">
        <title>The genome sequence of Rhodocytophaga aerolata KACC 12507.</title>
        <authorList>
            <person name="Zhang X."/>
        </authorList>
    </citation>
    <scope>NUCLEOTIDE SEQUENCE</scope>
    <source>
        <strain evidence="3">KACC 12507</strain>
    </source>
</reference>
<dbReference type="PANTHER" id="PTHR37290">
    <property type="entry name" value="INNER MEMBRANE PROTEIN YIAA-RELATED"/>
    <property type="match status" value="1"/>
</dbReference>
<feature type="transmembrane region" description="Helical" evidence="1">
    <location>
        <begin position="39"/>
        <end position="60"/>
    </location>
</feature>
<keyword evidence="1" id="KW-1133">Transmembrane helix</keyword>
<dbReference type="InterPro" id="IPR008024">
    <property type="entry name" value="YiaAB"/>
</dbReference>
<organism evidence="3 4">
    <name type="scientific">Rhodocytophaga aerolata</name>
    <dbReference type="NCBI Taxonomy" id="455078"/>
    <lineage>
        <taxon>Bacteria</taxon>
        <taxon>Pseudomonadati</taxon>
        <taxon>Bacteroidota</taxon>
        <taxon>Cytophagia</taxon>
        <taxon>Cytophagales</taxon>
        <taxon>Rhodocytophagaceae</taxon>
        <taxon>Rhodocytophaga</taxon>
    </lineage>
</organism>
<evidence type="ECO:0000313" key="4">
    <source>
        <dbReference type="Proteomes" id="UP001168528"/>
    </source>
</evidence>
<keyword evidence="1" id="KW-0472">Membrane</keyword>